<dbReference type="KEGG" id="rgl:CS053_16530"/>
<feature type="signal peptide" evidence="1">
    <location>
        <begin position="1"/>
        <end position="24"/>
    </location>
</feature>
<dbReference type="Proteomes" id="UP000321807">
    <property type="component" value="Chromosome"/>
</dbReference>
<sequence length="197" mass="19896">MRTLALLLLLLLPLLLLPTGTALAQNAIHRCVDANGNPVFTDRTCASQQATPVAPSAAGVATTTGTQAPMPPATLCAASLPALKQAVIDAFAGRDPNRLAGLMLWGGYGHHAVVADIRSLGQLMRQPLLGIRVVGGDDGDADDTTASADGITGEPSAAAPVAPALILSTSDVGGGPPQQSTFPVVARAGCLWLRPPG</sequence>
<gene>
    <name evidence="2" type="ORF">CS053_16530</name>
</gene>
<accession>A0A5B9E0L7</accession>
<feature type="chain" id="PRO_5023097119" evidence="1">
    <location>
        <begin position="25"/>
        <end position="197"/>
    </location>
</feature>
<protein>
    <submittedName>
        <fullName evidence="2">DUF4124 domain-containing protein</fullName>
    </submittedName>
</protein>
<proteinExistence type="predicted"/>
<keyword evidence="1" id="KW-0732">Signal</keyword>
<organism evidence="2 3">
    <name type="scientific">Rhodanobacter glycinis</name>
    <dbReference type="NCBI Taxonomy" id="582702"/>
    <lineage>
        <taxon>Bacteria</taxon>
        <taxon>Pseudomonadati</taxon>
        <taxon>Pseudomonadota</taxon>
        <taxon>Gammaproteobacteria</taxon>
        <taxon>Lysobacterales</taxon>
        <taxon>Rhodanobacteraceae</taxon>
        <taxon>Rhodanobacter</taxon>
    </lineage>
</organism>
<evidence type="ECO:0000256" key="1">
    <source>
        <dbReference type="SAM" id="SignalP"/>
    </source>
</evidence>
<evidence type="ECO:0000313" key="2">
    <source>
        <dbReference type="EMBL" id="QEE25932.1"/>
    </source>
</evidence>
<dbReference type="RefSeq" id="WP_147628195.1">
    <property type="nucleotide sequence ID" value="NZ_CP042807.1"/>
</dbReference>
<reference evidence="2 3" key="1">
    <citation type="submission" date="2019-08" db="EMBL/GenBank/DDBJ databases">
        <title>Complete genome sequence of Rhodanobacter glycinis strain T01E-68 isolated from tomato root.</title>
        <authorList>
            <person name="Weon H.-Y."/>
            <person name="Lee S.A."/>
        </authorList>
    </citation>
    <scope>NUCLEOTIDE SEQUENCE [LARGE SCALE GENOMIC DNA]</scope>
    <source>
        <strain evidence="2 3">T01E-68</strain>
    </source>
</reference>
<evidence type="ECO:0000313" key="3">
    <source>
        <dbReference type="Proteomes" id="UP000321807"/>
    </source>
</evidence>
<name>A0A5B9E0L7_9GAMM</name>
<dbReference type="AlphaFoldDB" id="A0A5B9E0L7"/>
<dbReference type="EMBL" id="CP042807">
    <property type="protein sequence ID" value="QEE25932.1"/>
    <property type="molecule type" value="Genomic_DNA"/>
</dbReference>